<dbReference type="InterPro" id="IPR050174">
    <property type="entry name" value="Protocadherin/Cadherin-CA"/>
</dbReference>
<dbReference type="PANTHER" id="PTHR24028">
    <property type="entry name" value="CADHERIN-87A"/>
    <property type="match status" value="1"/>
</dbReference>
<organism evidence="12 13">
    <name type="scientific">Gadus morhua</name>
    <name type="common">Atlantic cod</name>
    <dbReference type="NCBI Taxonomy" id="8049"/>
    <lineage>
        <taxon>Eukaryota</taxon>
        <taxon>Metazoa</taxon>
        <taxon>Chordata</taxon>
        <taxon>Craniata</taxon>
        <taxon>Vertebrata</taxon>
        <taxon>Euteleostomi</taxon>
        <taxon>Actinopterygii</taxon>
        <taxon>Neopterygii</taxon>
        <taxon>Teleostei</taxon>
        <taxon>Neoteleostei</taxon>
        <taxon>Acanthomorphata</taxon>
        <taxon>Zeiogadaria</taxon>
        <taxon>Gadariae</taxon>
        <taxon>Gadiformes</taxon>
        <taxon>Gadoidei</taxon>
        <taxon>Gadidae</taxon>
        <taxon>Gadus</taxon>
    </lineage>
</organism>
<evidence type="ECO:0000256" key="5">
    <source>
        <dbReference type="ARBA" id="ARBA00022889"/>
    </source>
</evidence>
<evidence type="ECO:0000256" key="1">
    <source>
        <dbReference type="ARBA" id="ARBA00004167"/>
    </source>
</evidence>
<proteinExistence type="predicted"/>
<keyword evidence="2" id="KW-0812">Transmembrane</keyword>
<reference evidence="12" key="1">
    <citation type="submission" date="2025-08" db="UniProtKB">
        <authorList>
            <consortium name="Ensembl"/>
        </authorList>
    </citation>
    <scope>IDENTIFICATION</scope>
</reference>
<protein>
    <recommendedName>
        <fullName evidence="11">Cadherin domain-containing protein</fullName>
    </recommendedName>
</protein>
<dbReference type="PROSITE" id="PS50268">
    <property type="entry name" value="CADHERIN_2"/>
    <property type="match status" value="6"/>
</dbReference>
<evidence type="ECO:0000256" key="8">
    <source>
        <dbReference type="ARBA" id="ARBA00023180"/>
    </source>
</evidence>
<keyword evidence="13" id="KW-1185">Reference proteome</keyword>
<evidence type="ECO:0000256" key="10">
    <source>
        <dbReference type="SAM" id="SignalP"/>
    </source>
</evidence>
<dbReference type="InterPro" id="IPR013164">
    <property type="entry name" value="Cadherin_N"/>
</dbReference>
<comment type="subcellular location">
    <subcellularLocation>
        <location evidence="1">Membrane</location>
        <topology evidence="1">Single-pass membrane protein</topology>
    </subcellularLocation>
</comment>
<feature type="domain" description="Cadherin" evidence="11">
    <location>
        <begin position="131"/>
        <end position="239"/>
    </location>
</feature>
<evidence type="ECO:0000256" key="3">
    <source>
        <dbReference type="ARBA" id="ARBA00022737"/>
    </source>
</evidence>
<feature type="domain" description="Cadherin" evidence="11">
    <location>
        <begin position="348"/>
        <end position="452"/>
    </location>
</feature>
<feature type="domain" description="Cadherin" evidence="11">
    <location>
        <begin position="453"/>
        <end position="514"/>
    </location>
</feature>
<dbReference type="Ensembl" id="ENSGMOT00000052293.1">
    <property type="protein sequence ID" value="ENSGMOP00000053938.1"/>
    <property type="gene ID" value="ENSGMOG00000030567.1"/>
</dbReference>
<keyword evidence="8" id="KW-0325">Glycoprotein</keyword>
<keyword evidence="7" id="KW-0472">Membrane</keyword>
<evidence type="ECO:0000256" key="7">
    <source>
        <dbReference type="ARBA" id="ARBA00023136"/>
    </source>
</evidence>
<sequence length="640" mass="72522">MPTKMRQRYVWNPILLFALWQLSNAVTHYSISEELKEGSVVANLAADLDLDVQTLSERKMRLDIVANKKYFDVNKETGELYIVEKIDREHICPSKTTPCYLKLEVILENPLRMFNIELEILDINDNAPQFRRDAIHLDIAESTSAGERFSLSNAVDPDIGTNTVKTYYLSESEHFNIEVQTGRDGSKFAELILKKALDREKQAVHHLVLSAVDGGTPTRSGTASVIVHVLDINDNAPTFDREEYNIKVMENSPIGSLVLQMNATDSDEGSNADVTYSYSLYTSEKTQEMFNINPSNGELTVKGMLNYEDFRIYDMEIIAMDKGANALSGQCKIRILVDDMNDNHPEISIKSFQSPIKENAELGTVIAVVSISDKDSGENGQIDLTISDNLPFKLKESSGNFFELVVSESLDREKAPEYEITFTVRDRGSPPLSDNETMTLELLDVNDNVPQFPQSFYTIRVMENNAPGALLESLSAYDPDLHENQYLVYFIIEREIANTSMSMLFSISPENGKLYFPQSFYTIRVMENNAPGALLESLTAYDPDLHENQYLVYFIIEREIANTSMSMLFSISPENGKLYALKTFDHEIEKEFLFHIEARDSGVPPLSSNVTRTENIWTESTGNIFARQKPQRVSYDWKLL</sequence>
<evidence type="ECO:0000256" key="6">
    <source>
        <dbReference type="ARBA" id="ARBA00022989"/>
    </source>
</evidence>
<dbReference type="GO" id="GO:0005509">
    <property type="term" value="F:calcium ion binding"/>
    <property type="evidence" value="ECO:0007669"/>
    <property type="project" value="UniProtKB-UniRule"/>
</dbReference>
<evidence type="ECO:0000256" key="4">
    <source>
        <dbReference type="ARBA" id="ARBA00022837"/>
    </source>
</evidence>
<dbReference type="Pfam" id="PF00028">
    <property type="entry name" value="Cadherin"/>
    <property type="match status" value="4"/>
</dbReference>
<keyword evidence="10" id="KW-0732">Signal</keyword>
<dbReference type="InterPro" id="IPR002126">
    <property type="entry name" value="Cadherin-like_dom"/>
</dbReference>
<keyword evidence="3" id="KW-0677">Repeat</keyword>
<dbReference type="GO" id="GO:0009653">
    <property type="term" value="P:anatomical structure morphogenesis"/>
    <property type="evidence" value="ECO:0007669"/>
    <property type="project" value="UniProtKB-ARBA"/>
</dbReference>
<dbReference type="GO" id="GO:0007156">
    <property type="term" value="P:homophilic cell adhesion via plasma membrane adhesion molecules"/>
    <property type="evidence" value="ECO:0007669"/>
    <property type="project" value="InterPro"/>
</dbReference>
<dbReference type="SUPFAM" id="SSF49313">
    <property type="entry name" value="Cadherin-like"/>
    <property type="match status" value="6"/>
</dbReference>
<dbReference type="GO" id="GO:0005886">
    <property type="term" value="C:plasma membrane"/>
    <property type="evidence" value="ECO:0007669"/>
    <property type="project" value="InterPro"/>
</dbReference>
<evidence type="ECO:0000256" key="2">
    <source>
        <dbReference type="ARBA" id="ARBA00022692"/>
    </source>
</evidence>
<dbReference type="SMART" id="SM00112">
    <property type="entry name" value="CA"/>
    <property type="match status" value="5"/>
</dbReference>
<dbReference type="PANTHER" id="PTHR24028:SF288">
    <property type="entry name" value="PROTOCADHERIN ALPHA-C2-LIKE-RELATED"/>
    <property type="match status" value="1"/>
</dbReference>
<keyword evidence="6" id="KW-1133">Transmembrane helix</keyword>
<name>A0A8C5C0L5_GADMO</name>
<dbReference type="CDD" id="cd11304">
    <property type="entry name" value="Cadherin_repeat"/>
    <property type="match status" value="4"/>
</dbReference>
<dbReference type="GeneTree" id="ENSGT00940000164725"/>
<evidence type="ECO:0000313" key="12">
    <source>
        <dbReference type="Ensembl" id="ENSGMOP00000053938.1"/>
    </source>
</evidence>
<feature type="signal peptide" evidence="10">
    <location>
        <begin position="1"/>
        <end position="25"/>
    </location>
</feature>
<dbReference type="Proteomes" id="UP000694546">
    <property type="component" value="Chromosome 10"/>
</dbReference>
<reference evidence="12" key="2">
    <citation type="submission" date="2025-09" db="UniProtKB">
        <authorList>
            <consortium name="Ensembl"/>
        </authorList>
    </citation>
    <scope>IDENTIFICATION</scope>
</reference>
<evidence type="ECO:0000256" key="9">
    <source>
        <dbReference type="PROSITE-ProRule" id="PRU00043"/>
    </source>
</evidence>
<dbReference type="InterPro" id="IPR015919">
    <property type="entry name" value="Cadherin-like_sf"/>
</dbReference>
<evidence type="ECO:0000259" key="11">
    <source>
        <dbReference type="PROSITE" id="PS50268"/>
    </source>
</evidence>
<dbReference type="AlphaFoldDB" id="A0A8C5C0L5"/>
<dbReference type="InterPro" id="IPR020894">
    <property type="entry name" value="Cadherin_CS"/>
</dbReference>
<dbReference type="PRINTS" id="PR00205">
    <property type="entry name" value="CADHERIN"/>
</dbReference>
<evidence type="ECO:0000313" key="13">
    <source>
        <dbReference type="Proteomes" id="UP000694546"/>
    </source>
</evidence>
<feature type="domain" description="Cadherin" evidence="11">
    <location>
        <begin position="23"/>
        <end position="130"/>
    </location>
</feature>
<dbReference type="Pfam" id="PF08266">
    <property type="entry name" value="Cadherin_2"/>
    <property type="match status" value="1"/>
</dbReference>
<dbReference type="Gene3D" id="2.60.40.60">
    <property type="entry name" value="Cadherins"/>
    <property type="match status" value="6"/>
</dbReference>
<feature type="chain" id="PRO_5045270719" description="Cadherin domain-containing protein" evidence="10">
    <location>
        <begin position="26"/>
        <end position="640"/>
    </location>
</feature>
<accession>A0A8C5C0L5</accession>
<keyword evidence="4 9" id="KW-0106">Calcium</keyword>
<feature type="domain" description="Cadherin" evidence="11">
    <location>
        <begin position="517"/>
        <end position="632"/>
    </location>
</feature>
<keyword evidence="5" id="KW-0130">Cell adhesion</keyword>
<dbReference type="OMA" id="TRTENIW"/>
<dbReference type="PROSITE" id="PS00232">
    <property type="entry name" value="CADHERIN_1"/>
    <property type="match status" value="2"/>
</dbReference>
<feature type="domain" description="Cadherin" evidence="11">
    <location>
        <begin position="240"/>
        <end position="347"/>
    </location>
</feature>